<dbReference type="InterPro" id="IPR050256">
    <property type="entry name" value="Glycosyltransferase_2"/>
</dbReference>
<dbReference type="Gene3D" id="3.90.550.10">
    <property type="entry name" value="Spore Coat Polysaccharide Biosynthesis Protein SpsA, Chain A"/>
    <property type="match status" value="1"/>
</dbReference>
<dbReference type="CAZy" id="GT2">
    <property type="family name" value="Glycosyltransferase Family 2"/>
</dbReference>
<dbReference type="RefSeq" id="WP_012828727.1">
    <property type="nucleotide sequence ID" value="NC_013440.1"/>
</dbReference>
<feature type="domain" description="Glycosyltransferase 2-like" evidence="1">
    <location>
        <begin position="209"/>
        <end position="312"/>
    </location>
</feature>
<dbReference type="eggNOG" id="COG1215">
    <property type="taxonomic scope" value="Bacteria"/>
</dbReference>
<evidence type="ECO:0000259" key="1">
    <source>
        <dbReference type="Pfam" id="PF00535"/>
    </source>
</evidence>
<name>D0LX86_HALO1</name>
<dbReference type="KEGG" id="hoh:Hoch_3626"/>
<dbReference type="GO" id="GO:0016740">
    <property type="term" value="F:transferase activity"/>
    <property type="evidence" value="ECO:0007669"/>
    <property type="project" value="UniProtKB-KW"/>
</dbReference>
<dbReference type="InterPro" id="IPR001173">
    <property type="entry name" value="Glyco_trans_2-like"/>
</dbReference>
<dbReference type="OrthoDB" id="9810303at2"/>
<dbReference type="STRING" id="502025.Hoch_3626"/>
<sequence length="455" mass="48328">MADAAQRGEHRTGSLVVFSDPRWLVGAEAGSARTPAAGMTARALVAALASASVPTAVCTRAGLEHAAAALAAAGMAEDACALVDLGDVARPDADAPEPGHAGQPGQGARALAATLVALVRGAEPAPARVFFVGGERADIEAAAAARAALADDRRGPGGAVELVPVLVRGPRATIPELERGHIGLALFVERADDVLALATTQPLPCSLGVVLLAFDEEASIAAAIADARRFAGLYFRSHRILVVDDGSSDRTAELARAEDRGDLRVLVHAGNQGMGASMRDGYAAADTDFVVMLPGDRQVRPSSLGRFLAHIDPVHPERVVLSDYEVPHAGPVRQLMSAVFRVLVRHLGGYRVDVAGAYLFHRSLLERIDARRTRAPSFLYSFQLLEQMRRLGCHFARVTIRPVPREVGSSREARLGRIARMVVEIGHARLAGLKLELGDRLRGAPGKRRQRQRRV</sequence>
<keyword evidence="3" id="KW-1185">Reference proteome</keyword>
<dbReference type="CDD" id="cd04179">
    <property type="entry name" value="DPM_DPG-synthase_like"/>
    <property type="match status" value="1"/>
</dbReference>
<dbReference type="Gene3D" id="3.40.50.1000">
    <property type="entry name" value="HAD superfamily/HAD-like"/>
    <property type="match status" value="1"/>
</dbReference>
<dbReference type="AlphaFoldDB" id="D0LX86"/>
<dbReference type="InterPro" id="IPR029044">
    <property type="entry name" value="Nucleotide-diphossugar_trans"/>
</dbReference>
<proteinExistence type="predicted"/>
<dbReference type="SUPFAM" id="SSF53448">
    <property type="entry name" value="Nucleotide-diphospho-sugar transferases"/>
    <property type="match status" value="1"/>
</dbReference>
<reference evidence="2 3" key="1">
    <citation type="journal article" date="2010" name="Stand. Genomic Sci.">
        <title>Complete genome sequence of Haliangium ochraceum type strain (SMP-2).</title>
        <authorList>
            <consortium name="US DOE Joint Genome Institute (JGI-PGF)"/>
            <person name="Ivanova N."/>
            <person name="Daum C."/>
            <person name="Lang E."/>
            <person name="Abt B."/>
            <person name="Kopitz M."/>
            <person name="Saunders E."/>
            <person name="Lapidus A."/>
            <person name="Lucas S."/>
            <person name="Glavina Del Rio T."/>
            <person name="Nolan M."/>
            <person name="Tice H."/>
            <person name="Copeland A."/>
            <person name="Cheng J.F."/>
            <person name="Chen F."/>
            <person name="Bruce D."/>
            <person name="Goodwin L."/>
            <person name="Pitluck S."/>
            <person name="Mavromatis K."/>
            <person name="Pati A."/>
            <person name="Mikhailova N."/>
            <person name="Chen A."/>
            <person name="Palaniappan K."/>
            <person name="Land M."/>
            <person name="Hauser L."/>
            <person name="Chang Y.J."/>
            <person name="Jeffries C.D."/>
            <person name="Detter J.C."/>
            <person name="Brettin T."/>
            <person name="Rohde M."/>
            <person name="Goker M."/>
            <person name="Bristow J."/>
            <person name="Markowitz V."/>
            <person name="Eisen J.A."/>
            <person name="Hugenholtz P."/>
            <person name="Kyrpides N.C."/>
            <person name="Klenk H.P."/>
        </authorList>
    </citation>
    <scope>NUCLEOTIDE SEQUENCE [LARGE SCALE GENOMIC DNA]</scope>
    <source>
        <strain evidence="3">DSM 14365 / CIP 107738 / JCM 11303 / AJ 13395 / SMP-2</strain>
    </source>
</reference>
<organism evidence="2 3">
    <name type="scientific">Haliangium ochraceum (strain DSM 14365 / JCM 11303 / SMP-2)</name>
    <dbReference type="NCBI Taxonomy" id="502025"/>
    <lineage>
        <taxon>Bacteria</taxon>
        <taxon>Pseudomonadati</taxon>
        <taxon>Myxococcota</taxon>
        <taxon>Polyangia</taxon>
        <taxon>Haliangiales</taxon>
        <taxon>Kofleriaceae</taxon>
        <taxon>Haliangium</taxon>
    </lineage>
</organism>
<dbReference type="Proteomes" id="UP000001880">
    <property type="component" value="Chromosome"/>
</dbReference>
<dbReference type="InterPro" id="IPR023214">
    <property type="entry name" value="HAD_sf"/>
</dbReference>
<dbReference type="Pfam" id="PF00535">
    <property type="entry name" value="Glycos_transf_2"/>
    <property type="match status" value="1"/>
</dbReference>
<gene>
    <name evidence="2" type="ordered locus">Hoch_3626</name>
</gene>
<dbReference type="PANTHER" id="PTHR48090">
    <property type="entry name" value="UNDECAPRENYL-PHOSPHATE 4-DEOXY-4-FORMAMIDO-L-ARABINOSE TRANSFERASE-RELATED"/>
    <property type="match status" value="1"/>
</dbReference>
<evidence type="ECO:0000313" key="3">
    <source>
        <dbReference type="Proteomes" id="UP000001880"/>
    </source>
</evidence>
<evidence type="ECO:0000313" key="2">
    <source>
        <dbReference type="EMBL" id="ACY16128.1"/>
    </source>
</evidence>
<dbReference type="EMBL" id="CP001804">
    <property type="protein sequence ID" value="ACY16128.1"/>
    <property type="molecule type" value="Genomic_DNA"/>
</dbReference>
<dbReference type="HOGENOM" id="CLU_600988_0_0_7"/>
<accession>D0LX86</accession>
<keyword evidence="2" id="KW-0808">Transferase</keyword>
<protein>
    <submittedName>
        <fullName evidence="2">Glycosyl transferase family 2</fullName>
    </submittedName>
</protein>